<dbReference type="Proteomes" id="UP001140560">
    <property type="component" value="Unassembled WGS sequence"/>
</dbReference>
<comment type="caution">
    <text evidence="2">The sequence shown here is derived from an EMBL/GenBank/DDBJ whole genome shotgun (WGS) entry which is preliminary data.</text>
</comment>
<name>A0A9W8YBI5_9PLEO</name>
<dbReference type="PANTHER" id="PTHR24148">
    <property type="entry name" value="ANKYRIN REPEAT DOMAIN-CONTAINING PROTEIN 39 HOMOLOG-RELATED"/>
    <property type="match status" value="1"/>
</dbReference>
<evidence type="ECO:0000313" key="2">
    <source>
        <dbReference type="EMBL" id="KAJ4372937.1"/>
    </source>
</evidence>
<dbReference type="InterPro" id="IPR010730">
    <property type="entry name" value="HET"/>
</dbReference>
<dbReference type="PANTHER" id="PTHR24148:SF64">
    <property type="entry name" value="HETEROKARYON INCOMPATIBILITY DOMAIN-CONTAINING PROTEIN"/>
    <property type="match status" value="1"/>
</dbReference>
<dbReference type="Pfam" id="PF06985">
    <property type="entry name" value="HET"/>
    <property type="match status" value="1"/>
</dbReference>
<sequence>MASYAVSEYYESSSFPSVAQRLEIARKSFAEKCAESGDDAEIDLLAVYLALEEESRKSPHYDDGLMTAILAGETALASLRPNEEAFRHVALTPATLLVRRSTWNDRKNLEDLDRAVALVDGALLSPKIDASYRVATLRKLSAMWEERWERTRADSDLQQAWQHLESASRYAGAIENNILLSNAATLRFKIDPNVLKCILEIPMVRLCSVPVSFSSICRKKFRFIDARSLATETGLRVLEFDVLPERRYVALSYVWRGSYTEIDERPRLGTMSVEGAIGADPISIDVLVAVCKCIIAPRLECDLLWIDGICIIQNDDEDKGWQIRNMFDIYKHCKQCLILPGGLSRLVPLTEPTSWIHRAWTLQGAVAPENYMCLFAWDRGDAILQSHFGISIVEVEPGKSACSDLRSLLMMSLRGSVHVLSPPTFSQDDAPRITVKMLADTHEHSQIMTLLGAIDYRGVEGMNNAVWRSSLTRVASRPADAVFSIMGLLNVNLNPLDYDPGDRKTPTIALMKAVLRAGKSAQWLGVAPNMEINPDIPTLPIFPKVGPKGTAIIPTVKGDVPISDIMDDAAWWSLDGAPHGEMSDEGALAIHTRSLPIRRTQRSSKDLEVRPDGYSLWCDKVLNSDVWYTASAEWGPPFALQLGRMEMYSNGALAMARMTQPYLVMLVDSAGPRMVRNMGYANVSQEIVELGGWTEQNLVVTAAAGTGKTRSVEEQKK</sequence>
<reference evidence="2" key="1">
    <citation type="submission" date="2022-10" db="EMBL/GenBank/DDBJ databases">
        <title>Tapping the CABI collections for fungal endophytes: first genome assemblies for Collariella, Neodidymelliopsis, Ascochyta clinopodiicola, Didymella pomorum, Didymosphaeria variabile, Neocosmospora piperis and Neocucurbitaria cava.</title>
        <authorList>
            <person name="Hill R."/>
        </authorList>
    </citation>
    <scope>NUCLEOTIDE SEQUENCE</scope>
    <source>
        <strain evidence="2">IMI 356814</strain>
    </source>
</reference>
<proteinExistence type="predicted"/>
<protein>
    <recommendedName>
        <fullName evidence="1">Heterokaryon incompatibility domain-containing protein</fullName>
    </recommendedName>
</protein>
<feature type="domain" description="Heterokaryon incompatibility" evidence="1">
    <location>
        <begin position="248"/>
        <end position="339"/>
    </location>
</feature>
<accession>A0A9W8YBI5</accession>
<gene>
    <name evidence="2" type="ORF">N0V83_003228</name>
</gene>
<dbReference type="OrthoDB" id="3778324at2759"/>
<dbReference type="EMBL" id="JAPEUY010000005">
    <property type="protein sequence ID" value="KAJ4372937.1"/>
    <property type="molecule type" value="Genomic_DNA"/>
</dbReference>
<dbReference type="InterPro" id="IPR052895">
    <property type="entry name" value="HetReg/Transcr_Mod"/>
</dbReference>
<organism evidence="2 3">
    <name type="scientific">Neocucurbitaria cava</name>
    <dbReference type="NCBI Taxonomy" id="798079"/>
    <lineage>
        <taxon>Eukaryota</taxon>
        <taxon>Fungi</taxon>
        <taxon>Dikarya</taxon>
        <taxon>Ascomycota</taxon>
        <taxon>Pezizomycotina</taxon>
        <taxon>Dothideomycetes</taxon>
        <taxon>Pleosporomycetidae</taxon>
        <taxon>Pleosporales</taxon>
        <taxon>Pleosporineae</taxon>
        <taxon>Cucurbitariaceae</taxon>
        <taxon>Neocucurbitaria</taxon>
    </lineage>
</organism>
<dbReference type="AlphaFoldDB" id="A0A9W8YBI5"/>
<evidence type="ECO:0000313" key="3">
    <source>
        <dbReference type="Proteomes" id="UP001140560"/>
    </source>
</evidence>
<keyword evidence="3" id="KW-1185">Reference proteome</keyword>
<evidence type="ECO:0000259" key="1">
    <source>
        <dbReference type="Pfam" id="PF06985"/>
    </source>
</evidence>